<dbReference type="EMBL" id="JAGTXO010000011">
    <property type="protein sequence ID" value="KAG8464923.1"/>
    <property type="molecule type" value="Genomic_DNA"/>
</dbReference>
<name>A0A8J5XIA1_DIALT</name>
<dbReference type="OMA" id="EEDFEPM"/>
<feature type="region of interest" description="Disordered" evidence="1">
    <location>
        <begin position="177"/>
        <end position="271"/>
    </location>
</feature>
<reference evidence="2" key="1">
    <citation type="submission" date="2021-05" db="EMBL/GenBank/DDBJ databases">
        <title>The genome of the haptophyte Pavlova lutheri (Diacronema luteri, Pavlovales) - a model for lipid biosynthesis in eukaryotic algae.</title>
        <authorList>
            <person name="Hulatt C.J."/>
            <person name="Posewitz M.C."/>
        </authorList>
    </citation>
    <scope>NUCLEOTIDE SEQUENCE</scope>
    <source>
        <strain evidence="2">NIVA-4/92</strain>
    </source>
</reference>
<feature type="compositionally biased region" description="Acidic residues" evidence="1">
    <location>
        <begin position="241"/>
        <end position="266"/>
    </location>
</feature>
<keyword evidence="3" id="KW-1185">Reference proteome</keyword>
<accession>A0A8J5XIA1</accession>
<organism evidence="2 3">
    <name type="scientific">Diacronema lutheri</name>
    <name type="common">Unicellular marine alga</name>
    <name type="synonym">Monochrysis lutheri</name>
    <dbReference type="NCBI Taxonomy" id="2081491"/>
    <lineage>
        <taxon>Eukaryota</taxon>
        <taxon>Haptista</taxon>
        <taxon>Haptophyta</taxon>
        <taxon>Pavlovophyceae</taxon>
        <taxon>Pavlovales</taxon>
        <taxon>Pavlovaceae</taxon>
        <taxon>Diacronema</taxon>
    </lineage>
</organism>
<feature type="compositionally biased region" description="Low complexity" evidence="1">
    <location>
        <begin position="177"/>
        <end position="187"/>
    </location>
</feature>
<proteinExistence type="predicted"/>
<dbReference type="AlphaFoldDB" id="A0A8J5XIA1"/>
<evidence type="ECO:0000313" key="3">
    <source>
        <dbReference type="Proteomes" id="UP000751190"/>
    </source>
</evidence>
<dbReference type="OrthoDB" id="10559727at2759"/>
<dbReference type="Proteomes" id="UP000751190">
    <property type="component" value="Unassembled WGS sequence"/>
</dbReference>
<evidence type="ECO:0000256" key="1">
    <source>
        <dbReference type="SAM" id="MobiDB-lite"/>
    </source>
</evidence>
<gene>
    <name evidence="2" type="ORF">KFE25_012286</name>
</gene>
<comment type="caution">
    <text evidence="2">The sequence shown here is derived from an EMBL/GenBank/DDBJ whole genome shotgun (WGS) entry which is preliminary data.</text>
</comment>
<sequence length="359" mass="37963">MKLGKRLGELRDTLSDRLGIAKKRTSPRKGRATPRKVTFGAVKVTEFERLLCGGGGVPDGDVVSLGLGREVRSYETAPRDRPRTADKDTYCVRGCLDVRKRAQLLCEWMRKRDYLTQLRKLVKPQLLRVQRGREASNAVPAHCRDMPTSLAEAVAVARADEAAAVRALLHAAARAAAASPPDAANAEGDGGEAEGGARARRRSPLVPQRHLTRQPIRSPKRARTAHGDAAADGESGHALPDEEEEVKEGEEEEADDADGVENEPEAEPAAPAAGTLTAVAHARTGTASAARAHERAARLTAASGGAVVASGLQLWGSRVVGQRFVPAAANGGGATAAGRADAGGGALRDISRWLVWRDF</sequence>
<protein>
    <submittedName>
        <fullName evidence="2">Uncharacterized protein</fullName>
    </submittedName>
</protein>
<evidence type="ECO:0000313" key="2">
    <source>
        <dbReference type="EMBL" id="KAG8464923.1"/>
    </source>
</evidence>